<evidence type="ECO:0000313" key="1">
    <source>
        <dbReference type="EMBL" id="RCS21618.1"/>
    </source>
</evidence>
<organism evidence="1 2">
    <name type="scientific">Phyllobacterium salinisoli</name>
    <dbReference type="NCBI Taxonomy" id="1899321"/>
    <lineage>
        <taxon>Bacteria</taxon>
        <taxon>Pseudomonadati</taxon>
        <taxon>Pseudomonadota</taxon>
        <taxon>Alphaproteobacteria</taxon>
        <taxon>Hyphomicrobiales</taxon>
        <taxon>Phyllobacteriaceae</taxon>
        <taxon>Phyllobacterium</taxon>
    </lineage>
</organism>
<accession>A0A368JWS6</accession>
<keyword evidence="2" id="KW-1185">Reference proteome</keyword>
<sequence>MGKWRGPAYLEGFRFSRASAAFINSGYRIATGGLVLLAGASIFLADCAHAGGQDMETYRLKPSEVVVPQDIPLGSYRRIIRPFENWDLICDENLQAKRRVCNVSQSFIDQKRELVFSWSLAADEKGKPFMILRAPSQPGAKSMISLAFAGRKKTVDVELSTCDSTICLSYLPVGPILRQQIENEANVGISYSGPSGTNVSLDAPLKGLKTALSAIN</sequence>
<comment type="caution">
    <text evidence="1">The sequence shown here is derived from an EMBL/GenBank/DDBJ whole genome shotgun (WGS) entry which is preliminary data.</text>
</comment>
<dbReference type="Pfam" id="PF06776">
    <property type="entry name" value="IalB"/>
    <property type="match status" value="1"/>
</dbReference>
<gene>
    <name evidence="1" type="ORF">DUT91_22895</name>
</gene>
<dbReference type="AlphaFoldDB" id="A0A368JWS6"/>
<dbReference type="Proteomes" id="UP000253420">
    <property type="component" value="Unassembled WGS sequence"/>
</dbReference>
<name>A0A368JWS6_9HYPH</name>
<dbReference type="RefSeq" id="WP_114442765.1">
    <property type="nucleotide sequence ID" value="NZ_QOZG01000020.1"/>
</dbReference>
<proteinExistence type="predicted"/>
<dbReference type="InterPro" id="IPR038696">
    <property type="entry name" value="IalB_sf"/>
</dbReference>
<dbReference type="EMBL" id="QOZG01000020">
    <property type="protein sequence ID" value="RCS21618.1"/>
    <property type="molecule type" value="Genomic_DNA"/>
</dbReference>
<dbReference type="OrthoDB" id="7375326at2"/>
<protein>
    <submittedName>
        <fullName evidence="1">Invasion associated locus B family protein</fullName>
    </submittedName>
</protein>
<evidence type="ECO:0000313" key="2">
    <source>
        <dbReference type="Proteomes" id="UP000253420"/>
    </source>
</evidence>
<dbReference type="InterPro" id="IPR010642">
    <property type="entry name" value="Invasion_prot_B"/>
</dbReference>
<reference evidence="1 2" key="1">
    <citation type="submission" date="2018-07" db="EMBL/GenBank/DDBJ databases">
        <title>The draft genome of Phyllobacterium salinisoli.</title>
        <authorList>
            <person name="Liu L."/>
            <person name="Li L."/>
            <person name="Zhang X."/>
            <person name="Liang L."/>
        </authorList>
    </citation>
    <scope>NUCLEOTIDE SEQUENCE [LARGE SCALE GENOMIC DNA]</scope>
    <source>
        <strain evidence="1 2">LLAN61</strain>
    </source>
</reference>
<dbReference type="Gene3D" id="2.60.40.1880">
    <property type="entry name" value="Invasion associated locus B (IalB) protein"/>
    <property type="match status" value="1"/>
</dbReference>